<feature type="binding site" evidence="3">
    <location>
        <begin position="172"/>
        <end position="174"/>
    </location>
    <ligand>
        <name>NAD(+)</name>
        <dbReference type="ChEBI" id="CHEBI:57540"/>
    </ligand>
</feature>
<dbReference type="InterPro" id="IPR050134">
    <property type="entry name" value="NAD-dep_sirtuin_deacylases"/>
</dbReference>
<sequence length="233" mass="26151">MEKKKVVVLSGAGVSAESGVKTFRDANGLWENHRIEDVATPEAWNRDMELVLRFYNQRRKQALEVEPNAAHYAIAALEQFFDVHVVTQNVDNLHERAGSTQVLHLHGELFKARSTKNPSLVYDIAGWELKAGDLCEEGSQLRPGIVWFGEEVPNMSPAIEIAEQADIFIVIGTSLVVYPAAGLFRYTRPQTPIYVIDVHRPEITFKDNMSFIQEKATVGMQQLKDMLIEGLSA</sequence>
<evidence type="ECO:0000256" key="2">
    <source>
        <dbReference type="ARBA" id="ARBA00023027"/>
    </source>
</evidence>
<protein>
    <recommendedName>
        <fullName evidence="3">NAD-dependent protein deacylase</fullName>
        <ecNumber evidence="3">2.3.1.286</ecNumber>
    </recommendedName>
    <alternativeName>
        <fullName evidence="3">Regulatory protein SIR2 homolog</fullName>
    </alternativeName>
</protein>
<evidence type="ECO:0000256" key="3">
    <source>
        <dbReference type="HAMAP-Rule" id="MF_01121"/>
    </source>
</evidence>
<dbReference type="HAMAP" id="MF_01121">
    <property type="entry name" value="Sirtuin_ClassIII"/>
    <property type="match status" value="1"/>
</dbReference>
<comment type="similarity">
    <text evidence="3">Belongs to the sirtuin family. Class III subfamily.</text>
</comment>
<dbReference type="PROSITE" id="PS50305">
    <property type="entry name" value="SIRTUIN"/>
    <property type="match status" value="1"/>
</dbReference>
<dbReference type="InterPro" id="IPR003000">
    <property type="entry name" value="Sirtuin"/>
</dbReference>
<name>A0ABP8LWS0_9BACT</name>
<dbReference type="EMBL" id="BAABEY010000016">
    <property type="protein sequence ID" value="GAA4436473.1"/>
    <property type="molecule type" value="Genomic_DNA"/>
</dbReference>
<evidence type="ECO:0000256" key="4">
    <source>
        <dbReference type="PROSITE-ProRule" id="PRU00236"/>
    </source>
</evidence>
<feature type="binding site" evidence="3">
    <location>
        <position position="55"/>
    </location>
    <ligand>
        <name>substrate</name>
    </ligand>
</feature>
<dbReference type="InterPro" id="IPR027546">
    <property type="entry name" value="Sirtuin_class_III"/>
</dbReference>
<comment type="catalytic activity">
    <reaction evidence="3">
        <text>N(6)-succinyl-L-lysyl-[protein] + NAD(+) + H2O = 2''-O-succinyl-ADP-D-ribose + nicotinamide + L-lysyl-[protein]</text>
        <dbReference type="Rhea" id="RHEA:47668"/>
        <dbReference type="Rhea" id="RHEA-COMP:9752"/>
        <dbReference type="Rhea" id="RHEA-COMP:11877"/>
        <dbReference type="ChEBI" id="CHEBI:15377"/>
        <dbReference type="ChEBI" id="CHEBI:17154"/>
        <dbReference type="ChEBI" id="CHEBI:29969"/>
        <dbReference type="ChEBI" id="CHEBI:57540"/>
        <dbReference type="ChEBI" id="CHEBI:87830"/>
        <dbReference type="ChEBI" id="CHEBI:87832"/>
    </reaction>
</comment>
<keyword evidence="3" id="KW-0963">Cytoplasm</keyword>
<dbReference type="SUPFAM" id="SSF52467">
    <property type="entry name" value="DHS-like NAD/FAD-binding domain"/>
    <property type="match status" value="1"/>
</dbReference>
<dbReference type="RefSeq" id="WP_345027628.1">
    <property type="nucleotide sequence ID" value="NZ_BAABEY010000016.1"/>
</dbReference>
<keyword evidence="7" id="KW-1185">Reference proteome</keyword>
<organism evidence="6 7">
    <name type="scientific">Ravibacter arvi</name>
    <dbReference type="NCBI Taxonomy" id="2051041"/>
    <lineage>
        <taxon>Bacteria</taxon>
        <taxon>Pseudomonadati</taxon>
        <taxon>Bacteroidota</taxon>
        <taxon>Cytophagia</taxon>
        <taxon>Cytophagales</taxon>
        <taxon>Spirosomataceae</taxon>
        <taxon>Ravibacter</taxon>
    </lineage>
</organism>
<comment type="caution">
    <text evidence="6">The sequence shown here is derived from an EMBL/GenBank/DDBJ whole genome shotgun (WGS) entry which is preliminary data.</text>
</comment>
<dbReference type="PANTHER" id="PTHR11085:SF4">
    <property type="entry name" value="NAD-DEPENDENT PROTEIN DEACYLASE"/>
    <property type="match status" value="1"/>
</dbReference>
<dbReference type="CDD" id="cd01412">
    <property type="entry name" value="SIRT5_Af1_CobB"/>
    <property type="match status" value="1"/>
</dbReference>
<feature type="binding site" evidence="3">
    <location>
        <begin position="11"/>
        <end position="30"/>
    </location>
    <ligand>
        <name>NAD(+)</name>
        <dbReference type="ChEBI" id="CHEBI:57540"/>
    </ligand>
</feature>
<dbReference type="EC" id="2.3.1.286" evidence="3"/>
<feature type="active site" description="Proton acceptor" evidence="3">
    <location>
        <position position="106"/>
    </location>
</feature>
<dbReference type="Gene3D" id="3.40.50.1220">
    <property type="entry name" value="TPP-binding domain"/>
    <property type="match status" value="1"/>
</dbReference>
<dbReference type="Proteomes" id="UP001501508">
    <property type="component" value="Unassembled WGS sequence"/>
</dbReference>
<comment type="domain">
    <text evidence="3">2 residues (Tyr-55 and Arg-58) present in a large hydrophobic pocket are probably involved in substrate specificity. They are important for desuccinylation activity, but dispensable for deacetylation activity.</text>
</comment>
<evidence type="ECO:0000256" key="1">
    <source>
        <dbReference type="ARBA" id="ARBA00022679"/>
    </source>
</evidence>
<proteinExistence type="inferred from homology"/>
<feature type="binding site" evidence="3">
    <location>
        <position position="216"/>
    </location>
    <ligand>
        <name>NAD(+)</name>
        <dbReference type="ChEBI" id="CHEBI:57540"/>
    </ligand>
</feature>
<comment type="catalytic activity">
    <reaction evidence="3">
        <text>N(6)-acetyl-L-lysyl-[protein] + NAD(+) + H2O = 2''-O-acetyl-ADP-D-ribose + nicotinamide + L-lysyl-[protein]</text>
        <dbReference type="Rhea" id="RHEA:43636"/>
        <dbReference type="Rhea" id="RHEA-COMP:9752"/>
        <dbReference type="Rhea" id="RHEA-COMP:10731"/>
        <dbReference type="ChEBI" id="CHEBI:15377"/>
        <dbReference type="ChEBI" id="CHEBI:17154"/>
        <dbReference type="ChEBI" id="CHEBI:29969"/>
        <dbReference type="ChEBI" id="CHEBI:57540"/>
        <dbReference type="ChEBI" id="CHEBI:61930"/>
        <dbReference type="ChEBI" id="CHEBI:83767"/>
        <dbReference type="EC" id="2.3.1.286"/>
    </reaction>
</comment>
<evidence type="ECO:0000313" key="7">
    <source>
        <dbReference type="Proteomes" id="UP001501508"/>
    </source>
</evidence>
<evidence type="ECO:0000313" key="6">
    <source>
        <dbReference type="EMBL" id="GAA4436473.1"/>
    </source>
</evidence>
<dbReference type="InterPro" id="IPR026591">
    <property type="entry name" value="Sirtuin_cat_small_dom_sf"/>
</dbReference>
<feature type="domain" description="Deacetylase sirtuin-type" evidence="5">
    <location>
        <begin position="1"/>
        <end position="233"/>
    </location>
</feature>
<accession>A0ABP8LWS0</accession>
<keyword evidence="2 3" id="KW-0520">NAD</keyword>
<dbReference type="PANTHER" id="PTHR11085">
    <property type="entry name" value="NAD-DEPENDENT PROTEIN DEACYLASE SIRTUIN-5, MITOCHONDRIAL-RELATED"/>
    <property type="match status" value="1"/>
</dbReference>
<comment type="function">
    <text evidence="3">NAD-dependent lysine deacetylase and desuccinylase that specifically removes acetyl and succinyl groups on target proteins. Modulates the activities of several proteins which are inactive in their acylated form.</text>
</comment>
<reference evidence="7" key="1">
    <citation type="journal article" date="2019" name="Int. J. Syst. Evol. Microbiol.">
        <title>The Global Catalogue of Microorganisms (GCM) 10K type strain sequencing project: providing services to taxonomists for standard genome sequencing and annotation.</title>
        <authorList>
            <consortium name="The Broad Institute Genomics Platform"/>
            <consortium name="The Broad Institute Genome Sequencing Center for Infectious Disease"/>
            <person name="Wu L."/>
            <person name="Ma J."/>
        </authorList>
    </citation>
    <scope>NUCLEOTIDE SEQUENCE [LARGE SCALE GENOMIC DNA]</scope>
    <source>
        <strain evidence="7">JCM 31920</strain>
    </source>
</reference>
<dbReference type="Pfam" id="PF02146">
    <property type="entry name" value="SIR2"/>
    <property type="match status" value="1"/>
</dbReference>
<dbReference type="Gene3D" id="3.30.1600.10">
    <property type="entry name" value="SIR2/SIRT2 'Small Domain"/>
    <property type="match status" value="1"/>
</dbReference>
<evidence type="ECO:0000259" key="5">
    <source>
        <dbReference type="PROSITE" id="PS50305"/>
    </source>
</evidence>
<feature type="binding site" evidence="3">
    <location>
        <position position="58"/>
    </location>
    <ligand>
        <name>substrate</name>
    </ligand>
</feature>
<dbReference type="InterPro" id="IPR026590">
    <property type="entry name" value="Ssirtuin_cat_dom"/>
</dbReference>
<gene>
    <name evidence="3" type="primary">cobB</name>
    <name evidence="6" type="ORF">GCM10023091_14360</name>
</gene>
<keyword evidence="1" id="KW-0808">Transferase</keyword>
<dbReference type="InterPro" id="IPR029035">
    <property type="entry name" value="DHS-like_NAD/FAD-binding_dom"/>
</dbReference>
<feature type="binding site" evidence="3">
    <location>
        <begin position="88"/>
        <end position="91"/>
    </location>
    <ligand>
        <name>NAD(+)</name>
        <dbReference type="ChEBI" id="CHEBI:57540"/>
    </ligand>
</feature>
<comment type="caution">
    <text evidence="3 4">Lacks conserved residue(s) required for the propagation of feature annotation.</text>
</comment>
<comment type="subcellular location">
    <subcellularLocation>
        <location evidence="3">Cytoplasm</location>
    </subcellularLocation>
</comment>